<dbReference type="AlphaFoldDB" id="A0A5B9QYT5"/>
<evidence type="ECO:0000313" key="1">
    <source>
        <dbReference type="EMBL" id="QEG39161.1"/>
    </source>
</evidence>
<evidence type="ECO:0000313" key="2">
    <source>
        <dbReference type="Proteomes" id="UP000325286"/>
    </source>
</evidence>
<dbReference type="KEGG" id="rul:UC8_11220"/>
<gene>
    <name evidence="1" type="primary">trmK</name>
    <name evidence="1" type="ORF">UC8_11220</name>
</gene>
<keyword evidence="1" id="KW-0808">Transferase</keyword>
<dbReference type="PANTHER" id="PTHR38451">
    <property type="entry name" value="TRNA (ADENINE(22)-N(1))-METHYLTRANSFERASE"/>
    <property type="match status" value="1"/>
</dbReference>
<dbReference type="RefSeq" id="WP_068142384.1">
    <property type="nucleotide sequence ID" value="NZ_CP042914.1"/>
</dbReference>
<organism evidence="1 2">
    <name type="scientific">Roseimaritima ulvae</name>
    <dbReference type="NCBI Taxonomy" id="980254"/>
    <lineage>
        <taxon>Bacteria</taxon>
        <taxon>Pseudomonadati</taxon>
        <taxon>Planctomycetota</taxon>
        <taxon>Planctomycetia</taxon>
        <taxon>Pirellulales</taxon>
        <taxon>Pirellulaceae</taxon>
        <taxon>Roseimaritima</taxon>
    </lineage>
</organism>
<dbReference type="Gene3D" id="3.40.50.150">
    <property type="entry name" value="Vaccinia Virus protein VP39"/>
    <property type="match status" value="1"/>
</dbReference>
<accession>A0A5B9QYT5</accession>
<dbReference type="GO" id="GO:0160105">
    <property type="term" value="F:tRNA (adenine(22)-N1)-methyltransferase activity"/>
    <property type="evidence" value="ECO:0007669"/>
    <property type="project" value="UniProtKB-EC"/>
</dbReference>
<sequence>MPRLDARLKTVARQIRGACHVDVGSDHGHLLKAVIKAGRVEWGIAIENKRQPFLNSQATLAGLAAEVRFGDGLEPLAAGEADSLSICGMGGESIAKILSAFPRRVPDAVVLQPNKRPECVREWGLYSGFHLLDEPRTAGRRAFQILVFRRSASSPDPAYHDVDREAALLFGPHNLRRRDPQFMRALREERRYLEQLDRLDSRAADRLAAIYRVLVDAIEADTAP</sequence>
<protein>
    <submittedName>
        <fullName evidence="1">tRNA (Adenine(22)-N(1))-methyltransferase</fullName>
        <ecNumber evidence="1">2.1.1.217</ecNumber>
    </submittedName>
</protein>
<dbReference type="EC" id="2.1.1.217" evidence="1"/>
<keyword evidence="2" id="KW-1185">Reference proteome</keyword>
<dbReference type="EMBL" id="CP042914">
    <property type="protein sequence ID" value="QEG39161.1"/>
    <property type="molecule type" value="Genomic_DNA"/>
</dbReference>
<keyword evidence="1" id="KW-0489">Methyltransferase</keyword>
<dbReference type="OrthoDB" id="5881184at2"/>
<dbReference type="GO" id="GO:0032259">
    <property type="term" value="P:methylation"/>
    <property type="evidence" value="ECO:0007669"/>
    <property type="project" value="UniProtKB-KW"/>
</dbReference>
<proteinExistence type="predicted"/>
<dbReference type="InterPro" id="IPR029063">
    <property type="entry name" value="SAM-dependent_MTases_sf"/>
</dbReference>
<name>A0A5B9QYT5_9BACT</name>
<dbReference type="PANTHER" id="PTHR38451:SF1">
    <property type="entry name" value="TRNA (ADENINE(22)-N(1))-METHYLTRANSFERASE"/>
    <property type="match status" value="1"/>
</dbReference>
<dbReference type="Pfam" id="PF12847">
    <property type="entry name" value="Methyltransf_18"/>
    <property type="match status" value="1"/>
</dbReference>
<dbReference type="Proteomes" id="UP000325286">
    <property type="component" value="Chromosome"/>
</dbReference>
<reference evidence="1 2" key="1">
    <citation type="submission" date="2019-08" db="EMBL/GenBank/DDBJ databases">
        <title>Deep-cultivation of Planctomycetes and their phenomic and genomic characterization uncovers novel biology.</title>
        <authorList>
            <person name="Wiegand S."/>
            <person name="Jogler M."/>
            <person name="Boedeker C."/>
            <person name="Pinto D."/>
            <person name="Vollmers J."/>
            <person name="Rivas-Marin E."/>
            <person name="Kohn T."/>
            <person name="Peeters S.H."/>
            <person name="Heuer A."/>
            <person name="Rast P."/>
            <person name="Oberbeckmann S."/>
            <person name="Bunk B."/>
            <person name="Jeske O."/>
            <person name="Meyerdierks A."/>
            <person name="Storesund J.E."/>
            <person name="Kallscheuer N."/>
            <person name="Luecker S."/>
            <person name="Lage O.M."/>
            <person name="Pohl T."/>
            <person name="Merkel B.J."/>
            <person name="Hornburger P."/>
            <person name="Mueller R.-W."/>
            <person name="Bruemmer F."/>
            <person name="Labrenz M."/>
            <person name="Spormann A.M."/>
            <person name="Op den Camp H."/>
            <person name="Overmann J."/>
            <person name="Amann R."/>
            <person name="Jetten M.S.M."/>
            <person name="Mascher T."/>
            <person name="Medema M.H."/>
            <person name="Devos D.P."/>
            <person name="Kaster A.-K."/>
            <person name="Ovreas L."/>
            <person name="Rohde M."/>
            <person name="Galperin M.Y."/>
            <person name="Jogler C."/>
        </authorList>
    </citation>
    <scope>NUCLEOTIDE SEQUENCE [LARGE SCALE GENOMIC DNA]</scope>
    <source>
        <strain evidence="1 2">UC8</strain>
    </source>
</reference>